<comment type="caution">
    <text evidence="1">The sequence shown here is derived from an EMBL/GenBank/DDBJ whole genome shotgun (WGS) entry which is preliminary data.</text>
</comment>
<organism evidence="1 2">
    <name type="scientific">Boeremia exigua</name>
    <dbReference type="NCBI Taxonomy" id="749465"/>
    <lineage>
        <taxon>Eukaryota</taxon>
        <taxon>Fungi</taxon>
        <taxon>Dikarya</taxon>
        <taxon>Ascomycota</taxon>
        <taxon>Pezizomycotina</taxon>
        <taxon>Dothideomycetes</taxon>
        <taxon>Pleosporomycetidae</taxon>
        <taxon>Pleosporales</taxon>
        <taxon>Pleosporineae</taxon>
        <taxon>Didymellaceae</taxon>
        <taxon>Boeremia</taxon>
    </lineage>
</organism>
<gene>
    <name evidence="1" type="ORF">OPT61_g7337</name>
</gene>
<accession>A0ACC2I3L9</accession>
<dbReference type="EMBL" id="JAPHNI010000593">
    <property type="protein sequence ID" value="KAJ8109604.1"/>
    <property type="molecule type" value="Genomic_DNA"/>
</dbReference>
<name>A0ACC2I3L9_9PLEO</name>
<evidence type="ECO:0000313" key="1">
    <source>
        <dbReference type="EMBL" id="KAJ8109604.1"/>
    </source>
</evidence>
<evidence type="ECO:0000313" key="2">
    <source>
        <dbReference type="Proteomes" id="UP001153331"/>
    </source>
</evidence>
<proteinExistence type="predicted"/>
<sequence length="555" mass="60540">MDPLSAGVFASIGSAFKFADVAVRIAEVGSENAVFVRAICVVRSDLEEVERLLSLVSIQLKLAGTPGKLPWIKNAIQNTRSALNEIGKWVERARVEQETTGSIKFDTRVRWVFNDHEKLLNRKTELAACHQQLSNVLGYLVSLEERTADSGSPDCEDSTYLDDILSRHRRSSRPEEPKTRLRTTPSVTGEYISRTDSTRPVASSHSPPISDAPVSPRPIDPFSNKHIGFIRPPSTTSSLSPPSSPPPAYTTAVSIGPDHLETGLSPQMHTKPKANTSTVESVDGKGAHNNFNGSTWAYRSSFDGMAVPELAGDTVSFSATNSAGPVNPYELCAYTGIVVPADARKGHGPNENLAEMLGDLHFPTELPSNSDPPTAYNSQKRTRFDQTRSTLPSYIQPKRRVTTETPHRVHRRPLPANALSDSLLTVHELTPAPPVPEKISNALDEDSYRPLTTGLASVAVHQQYTNQRPSSYSVDHSHRAMAAPAPVSNRHYSAPPPLASVRNEYAAAFSADSVSSWGLNTEPRGPKAPSVPVPTKATRMQSQRRIMDLLESIER</sequence>
<keyword evidence="2" id="KW-1185">Reference proteome</keyword>
<reference evidence="1" key="1">
    <citation type="submission" date="2022-11" db="EMBL/GenBank/DDBJ databases">
        <title>Genome Sequence of Boeremia exigua.</title>
        <authorList>
            <person name="Buettner E."/>
        </authorList>
    </citation>
    <scope>NUCLEOTIDE SEQUENCE</scope>
    <source>
        <strain evidence="1">CU02</strain>
    </source>
</reference>
<dbReference type="Proteomes" id="UP001153331">
    <property type="component" value="Unassembled WGS sequence"/>
</dbReference>
<protein>
    <submittedName>
        <fullName evidence="1">Uncharacterized protein</fullName>
    </submittedName>
</protein>